<dbReference type="GO" id="GO:0016556">
    <property type="term" value="P:mRNA modification"/>
    <property type="evidence" value="ECO:0007669"/>
    <property type="project" value="InterPro"/>
</dbReference>
<feature type="domain" description="Alphavirus-like MT" evidence="7">
    <location>
        <begin position="90"/>
        <end position="302"/>
    </location>
</feature>
<dbReference type="GO" id="GO:0006351">
    <property type="term" value="P:DNA-templated transcription"/>
    <property type="evidence" value="ECO:0007669"/>
    <property type="project" value="InterPro"/>
</dbReference>
<evidence type="ECO:0000259" key="6">
    <source>
        <dbReference type="PROSITE" id="PS51657"/>
    </source>
</evidence>
<keyword evidence="4" id="KW-0693">Viral RNA replication</keyword>
<protein>
    <submittedName>
        <fullName evidence="8">Replicase</fullName>
    </submittedName>
</protein>
<dbReference type="GO" id="GO:0006396">
    <property type="term" value="P:RNA processing"/>
    <property type="evidence" value="ECO:0007669"/>
    <property type="project" value="InterPro"/>
</dbReference>
<reference evidence="8" key="1">
    <citation type="journal article" date="2020" name="Front. Microbiol.">
        <title>Virome analysis of aphid populations that infest the barley field: the discovery of two novel groups of nege/kita-like viruses and other novel RNA viruses.</title>
        <authorList>
            <person name="Kondo H."/>
            <person name="Fujita M."/>
            <person name="Hisano H."/>
            <person name="Hyodo K."/>
            <person name="Andika I.B."/>
            <person name="Suzuki N."/>
        </authorList>
    </citation>
    <scope>NUCLEOTIDE SEQUENCE</scope>
    <source>
        <strain evidence="8">02BaA3</strain>
    </source>
</reference>
<keyword evidence="1" id="KW-0808">Transferase</keyword>
<dbReference type="SUPFAM" id="SSF56672">
    <property type="entry name" value="DNA/RNA polymerases"/>
    <property type="match status" value="1"/>
</dbReference>
<organism evidence="8">
    <name type="scientific">Barley aphid RNA virus 1</name>
    <dbReference type="NCBI Taxonomy" id="2703490"/>
    <lineage>
        <taxon>Viruses</taxon>
        <taxon>Riboviria</taxon>
    </lineage>
</organism>
<evidence type="ECO:0000256" key="3">
    <source>
        <dbReference type="ARBA" id="ARBA00022840"/>
    </source>
</evidence>
<dbReference type="GO" id="GO:0005524">
    <property type="term" value="F:ATP binding"/>
    <property type="evidence" value="ECO:0007669"/>
    <property type="project" value="UniProtKB-KW"/>
</dbReference>
<dbReference type="GO" id="GO:0003723">
    <property type="term" value="F:RNA binding"/>
    <property type="evidence" value="ECO:0007669"/>
    <property type="project" value="InterPro"/>
</dbReference>
<dbReference type="GO" id="GO:0008174">
    <property type="term" value="F:mRNA methyltransferase activity"/>
    <property type="evidence" value="ECO:0007669"/>
    <property type="project" value="UniProtKB-UniRule"/>
</dbReference>
<evidence type="ECO:0000256" key="2">
    <source>
        <dbReference type="ARBA" id="ARBA00022695"/>
    </source>
</evidence>
<dbReference type="Pfam" id="PF00978">
    <property type="entry name" value="RdRP_2"/>
    <property type="match status" value="1"/>
</dbReference>
<evidence type="ECO:0000313" key="8">
    <source>
        <dbReference type="EMBL" id="BBV14745.1"/>
    </source>
</evidence>
<evidence type="ECO:0000256" key="1">
    <source>
        <dbReference type="ARBA" id="ARBA00022679"/>
    </source>
</evidence>
<evidence type="ECO:0000256" key="4">
    <source>
        <dbReference type="ARBA" id="ARBA00022953"/>
    </source>
</evidence>
<gene>
    <name evidence="8" type="primary">1</name>
</gene>
<dbReference type="InterPro" id="IPR001788">
    <property type="entry name" value="RNA-dep_RNA_pol_alsuvir"/>
</dbReference>
<keyword evidence="2" id="KW-0548">Nucleotidyltransferase</keyword>
<accession>A0A6F8QH51</accession>
<proteinExistence type="predicted"/>
<evidence type="ECO:0000259" key="5">
    <source>
        <dbReference type="PROSITE" id="PS50507"/>
    </source>
</evidence>
<keyword evidence="3" id="KW-0547">Nucleotide-binding</keyword>
<dbReference type="InterPro" id="IPR043502">
    <property type="entry name" value="DNA/RNA_pol_sf"/>
</dbReference>
<dbReference type="InterPro" id="IPR043646">
    <property type="entry name" value="Chropara_Vmeth_dom"/>
</dbReference>
<dbReference type="GO" id="GO:0003968">
    <property type="term" value="F:RNA-directed RNA polymerase activity"/>
    <property type="evidence" value="ECO:0007669"/>
    <property type="project" value="InterPro"/>
</dbReference>
<dbReference type="PROSITE" id="PS50507">
    <property type="entry name" value="RDRP_SSRNA_POS"/>
    <property type="match status" value="1"/>
</dbReference>
<dbReference type="Pfam" id="PF01443">
    <property type="entry name" value="Viral_helicase1"/>
    <property type="match status" value="1"/>
</dbReference>
<dbReference type="SUPFAM" id="SSF52540">
    <property type="entry name" value="P-loop containing nucleoside triphosphate hydrolases"/>
    <property type="match status" value="1"/>
</dbReference>
<feature type="domain" description="(+)RNA virus helicase C-terminal" evidence="6">
    <location>
        <begin position="1265"/>
        <end position="1577"/>
    </location>
</feature>
<dbReference type="InterPro" id="IPR002588">
    <property type="entry name" value="Alphavirus-like_MT_dom"/>
</dbReference>
<dbReference type="InterPro" id="IPR027351">
    <property type="entry name" value="(+)RNA_virus_helicase_core_dom"/>
</dbReference>
<dbReference type="InterPro" id="IPR027417">
    <property type="entry name" value="P-loop_NTPase"/>
</dbReference>
<dbReference type="PROSITE" id="PS51743">
    <property type="entry name" value="ALPHAVIRUS_MT"/>
    <property type="match status" value="1"/>
</dbReference>
<feature type="domain" description="RdRp catalytic" evidence="5">
    <location>
        <begin position="2006"/>
        <end position="2199"/>
    </location>
</feature>
<dbReference type="PROSITE" id="PS51657">
    <property type="entry name" value="PSRV_HELICASE"/>
    <property type="match status" value="1"/>
</dbReference>
<evidence type="ECO:0000259" key="7">
    <source>
        <dbReference type="PROSITE" id="PS51743"/>
    </source>
</evidence>
<keyword evidence="3" id="KW-0067">ATP-binding</keyword>
<dbReference type="GO" id="GO:0039694">
    <property type="term" value="P:viral RNA genome replication"/>
    <property type="evidence" value="ECO:0007669"/>
    <property type="project" value="InterPro"/>
</dbReference>
<sequence length="2251" mass="257849">MANVTHDVVNGIISSLSSVLSKTTANVEKELYAAAFKNSEVQNCVVSSLVSRAAHTRARTNVPSINIYQKLTSAQQLMLQNAYMMFSLDFSNSYDTSPHAFARASRKCERRFLLHTLKITSSSVPHGGYDVVLKDIGGKPILNINDGALYFHTCFPLLDNADDYRHSMYHHNLRTTNPHTLNPQQRKVYNKHLIQDKSVICHRKGQNCQVTAQSLMFLHSTYDMTPKDIAMCMHSASAIIATGCFIFNPDVLINEKGCIDELECYYEKFFDKKSERIMIRFWFENDYQDAYTHDYITYTSFLYTRRLQIHDASYFFQPMEVKNSVFFFTVTKSIYSTVPVSLTTTVMSVPSLKDKLVLYYYRWETLYASFTEERSLVPIRLIVPRRFFENLYSFAVTLPEGKFTVKNILTAAMTFNTREIINGMTVTDSYRLPTEDVCYVAHAVFFLVYVAQYEMSKTTAILLNQENAVREFRKRSLFMRFFSNFFSSYRPPSNAIHKNICDTEQCSDTLGLQSTISRIYDYIHKSSQPERTYSVFVSDYSCKFITIEQECGYLTSNNIIGSVNRGHFDHSPVELFDRETVLKAITQNLPVVESQSVSLSPFTIVSCTAELEIVENYSVGDCFYQSLIDSGAFNGTVAELKSQLLASTEISGFPEAVTQVIKSTTIPDCYATEDVMKLVSHFLNITICIHTEDHCAQYGVGDVYHFHVKNNHCQAMIDSFVPSPIFVYELYSGGATEPPTVTTFSEFYENYLKTYYKVAETTSRNQYKLKYSTARKTVDTFLPYVEKFFNDRTSLQLAEIFSTFFSGVNFDSAAMFSSDKGVSWFDNCLKSIKYGYILDDSPQPITSSVYYYPTSSWMNDFDAHDISSSLIRIHTTPVELTIFDLTFLQKYEISSYLDSDFDNFINTFSDCVQIAVETTTNGGTSVFLLPFFFSETLRQKLQYLTGFFSDIRILRLLSARFDGFDTVLICNNRGSYSTKTLTESYDNILDTMCTQFLHCTKIFSQHIHYARTPHEQSLEHPRNFSKYYANLVEPQLNIAPTVSKNKIFVTPIGNLYDSSTFKRQNLDLSPPLTTSENTIVEPRDHDTMDAIYSQIHPDCGSLSTGLDRCSNWDIPLGITTPEPIKLLEDTDRVLVSASPPDVESSGVSQEPVRNDDVPGFLRKAAEEYLDYLTATIDSDRSLVETFIERVINRAVFSNDAVTAFPSSFFLLSQDGGSISGEFHPFTHYYNSKMELVQYDCDGILDKPFSVTGLPPFVIVNEFCTYGYLQDERDRLRAHNLNLDDVIFGMLQAGPGTGKTTFIIDNHNICTSINPSTVILSTREGRDDFRNRVKKRYAINKVTLLSRYYRTAASYLLNHEKNIRTDTLFVDEALMHHAGALAYIVSLSGCSCVTFIGDKNQIPFVNRTPDFRCQYSTITDVIETTRTLNISFRCPLDVVYRIHDQYEDSLYAANTLLSTISYKKISSITDVPIHMDMQYLVFTQSEKALLAQMKIRVATVHEFQGKEADNVIIVRLNPYPQEEIFNNKTYVLVAITRHKKSCTYYTKVSSDLISKTIRVDRVLCHEIAPKTELMKQYRVLAGSIIDYTLKPVVMESYISIPNVHSHLATLSKFSRKNFYENSVHFTSKDCRCRSVHFKLPDLSINLKIFRNYFRNIDTCRLAVIFYKFHIIDNDEFCMISSDFLHFFFLKTLKSRGLFLSSDSYIGVHTNIFNNLTVNATFITQTHQIDRTHVSCDIPSVERPFVCSPSNEFLTCAQEILTERFGQTTFSNQEHDEFLVMTSDLNFGTGSYRFTKLPGMFKHKHYGTMQPALRTVVYNNRNLNYREILLALEKRNFSAPKLSGVVDYEQLSTHLVENMFDKCVDTEKFQFQLEVPIVYCQTTVNEWLAGQKPNVANLIVPDFPLHCDALDTYNFSIKRRPKPSLECDAASSYAALQTILYHSKSINAVFCSIFKQIKSKLLQSLKPNCLIYADMSPQQMADVLTANVPYGSPFSIFSGDDSIIFDGQSFTEIDISKYDKSQNLLALLVDIKLLRKFKVPEYFIDLWFNCHFLTHVYDRNIKLRARIPFQRKSGDASTFLFNTTFAMAVIANEIPLDSLHSYDLNSFRKKNISIFPLLYNLEVKIFSFKCAYFCSKFLFFSTYHQKYFFIPDPLKLLVKLGRTDLVNEQHVECYRISLADSVSVGYDDYTVSSLLSVAANERYSLTTFSPMFLAGLYDISNCKAKFSSLYYVDESHPVNKKITYFPSDYFLKD</sequence>
<dbReference type="InterPro" id="IPR007094">
    <property type="entry name" value="RNA-dir_pol_PSvirus"/>
</dbReference>
<name>A0A6F8QH51_9VIRU</name>
<dbReference type="Gene3D" id="3.40.50.300">
    <property type="entry name" value="P-loop containing nucleotide triphosphate hydrolases"/>
    <property type="match status" value="2"/>
</dbReference>
<dbReference type="Pfam" id="PF19223">
    <property type="entry name" value="Chropara_Vmeth"/>
    <property type="match status" value="1"/>
</dbReference>
<dbReference type="EMBL" id="LC516835">
    <property type="protein sequence ID" value="BBV14745.1"/>
    <property type="molecule type" value="Genomic_RNA"/>
</dbReference>